<name>A0A9W4P044_9EURO</name>
<feature type="compositionally biased region" description="Basic and acidic residues" evidence="7">
    <location>
        <begin position="749"/>
        <end position="762"/>
    </location>
</feature>
<dbReference type="Pfam" id="PF04082">
    <property type="entry name" value="Fungal_trans"/>
    <property type="match status" value="1"/>
</dbReference>
<keyword evidence="2" id="KW-0479">Metal-binding</keyword>
<evidence type="ECO:0000256" key="4">
    <source>
        <dbReference type="ARBA" id="ARBA00023125"/>
    </source>
</evidence>
<dbReference type="PROSITE" id="PS00463">
    <property type="entry name" value="ZN2_CY6_FUNGAL_1"/>
    <property type="match status" value="1"/>
</dbReference>
<evidence type="ECO:0000256" key="7">
    <source>
        <dbReference type="SAM" id="MobiDB-lite"/>
    </source>
</evidence>
<evidence type="ECO:0000256" key="3">
    <source>
        <dbReference type="ARBA" id="ARBA00023015"/>
    </source>
</evidence>
<dbReference type="CDD" id="cd00067">
    <property type="entry name" value="GAL4"/>
    <property type="match status" value="1"/>
</dbReference>
<sequence>MSGPGAVPAGATSASEAEKHARRDSGRDKTPKLRSCVVCRSRKVRCDKRAPCSNCRRANIACVFPPTDRPPRWARHLDHSASSERADGVADGVMERLHHLEKLVSDLSCQLEQTKSVAPSAGGSSVGSPESSAKDRPPKLSAGNESMQTQLGRLVIQDSNRSRYVSSGFWSRVNDELDSLKFDAHSLFARGYASSDGESLPDETSSTWGSEQTPAARHGFLFGHNLNSSSPDLDNLHPLPSQIPFLLDIFSDNVNMILQVVHLPTVRKMVRDWRDRDMKGLTPAQEALMFSIYYAAITSMEDEDHAYAQTIRNFGTTKAELSLRYRQGLEHALARANFLGAPDLTLVQAFAIFLGLLRRYESPAFVWMMTGLAIRMGQALGLHRDGSHFDHLSPYEVEIRRRVWWVLCILDVRASEDQGMDYTIPSAGFDTKIPLNLNDSDLDPQSKETPRERDSLTDMSVARVSFGICEVTRQMMAHGFQEKAPTPEKQSFLLDEMFQGVEREYLRYATDSENITYWAIVIVTRLVMAKMSLLVYLPLLFCTSKEDFSEELRARLLVSGIEVAEYNHALNSERACRQWRWAFQTYTHWYSIVFMMLEISRAPWSPISERAWVALHSVWLIPTRSHMDKDLRIWIPLRKLMSNARKHRQAEIIRLANDTTEAQRLEYEYRNLPTPSSSGPFPVGSDSAGQFLERWHRLIQLQSDESRTFDLAELDGAYIAQLPIDLPDHTQPLAQPNAASFVSGMSTTRKTEEKNPTREHGRYPRVPALPCDAATSMIPGAGETVASLYNPTPGLQDTKCTDHVVDPWTWSDGGIPTEDPTTVAEPLDTNIDMDEDINWYRWVESAQGVEWDVSDQHLSHS</sequence>
<feature type="region of interest" description="Disordered" evidence="7">
    <location>
        <begin position="437"/>
        <end position="456"/>
    </location>
</feature>
<reference evidence="9" key="1">
    <citation type="submission" date="2021-07" db="EMBL/GenBank/DDBJ databases">
        <authorList>
            <person name="Branca A.L. A."/>
        </authorList>
    </citation>
    <scope>NUCLEOTIDE SEQUENCE</scope>
</reference>
<evidence type="ECO:0000256" key="1">
    <source>
        <dbReference type="ARBA" id="ARBA00004123"/>
    </source>
</evidence>
<comment type="caution">
    <text evidence="9">The sequence shown here is derived from an EMBL/GenBank/DDBJ whole genome shotgun (WGS) entry which is preliminary data.</text>
</comment>
<feature type="region of interest" description="Disordered" evidence="7">
    <location>
        <begin position="114"/>
        <end position="153"/>
    </location>
</feature>
<dbReference type="EMBL" id="CAJVPG010000468">
    <property type="protein sequence ID" value="CAG8431482.1"/>
    <property type="molecule type" value="Genomic_DNA"/>
</dbReference>
<protein>
    <recommendedName>
        <fullName evidence="8">Zn(2)-C6 fungal-type domain-containing protein</fullName>
    </recommendedName>
</protein>
<dbReference type="Gene3D" id="4.10.240.10">
    <property type="entry name" value="Zn(2)-C6 fungal-type DNA-binding domain"/>
    <property type="match status" value="1"/>
</dbReference>
<evidence type="ECO:0000256" key="6">
    <source>
        <dbReference type="ARBA" id="ARBA00023242"/>
    </source>
</evidence>
<comment type="subcellular location">
    <subcellularLocation>
        <location evidence="1">Nucleus</location>
    </subcellularLocation>
</comment>
<feature type="compositionally biased region" description="Basic and acidic residues" evidence="7">
    <location>
        <begin position="16"/>
        <end position="31"/>
    </location>
</feature>
<dbReference type="InterPro" id="IPR050613">
    <property type="entry name" value="Sec_Metabolite_Reg"/>
</dbReference>
<dbReference type="GO" id="GO:0003677">
    <property type="term" value="F:DNA binding"/>
    <property type="evidence" value="ECO:0007669"/>
    <property type="project" value="UniProtKB-KW"/>
</dbReference>
<feature type="region of interest" description="Disordered" evidence="7">
    <location>
        <begin position="745"/>
        <end position="765"/>
    </location>
</feature>
<feature type="domain" description="Zn(2)-C6 fungal-type" evidence="8">
    <location>
        <begin position="35"/>
        <end position="64"/>
    </location>
</feature>
<proteinExistence type="predicted"/>
<dbReference type="InterPro" id="IPR036864">
    <property type="entry name" value="Zn2-C6_fun-type_DNA-bd_sf"/>
</dbReference>
<dbReference type="PANTHER" id="PTHR31001:SF50">
    <property type="entry name" value="ZN(II)2CYS6 TRANSCRIPTION FACTOR (EUROFUNG)"/>
    <property type="match status" value="1"/>
</dbReference>
<dbReference type="CDD" id="cd12148">
    <property type="entry name" value="fungal_TF_MHR"/>
    <property type="match status" value="1"/>
</dbReference>
<dbReference type="InterPro" id="IPR007219">
    <property type="entry name" value="XnlR_reg_dom"/>
</dbReference>
<gene>
    <name evidence="9" type="ORF">PSALAMII_LOCUS11521</name>
</gene>
<evidence type="ECO:0000259" key="8">
    <source>
        <dbReference type="PROSITE" id="PS50048"/>
    </source>
</evidence>
<dbReference type="GO" id="GO:0008270">
    <property type="term" value="F:zinc ion binding"/>
    <property type="evidence" value="ECO:0007669"/>
    <property type="project" value="InterPro"/>
</dbReference>
<dbReference type="PANTHER" id="PTHR31001">
    <property type="entry name" value="UNCHARACTERIZED TRANSCRIPTIONAL REGULATORY PROTEIN"/>
    <property type="match status" value="1"/>
</dbReference>
<dbReference type="AlphaFoldDB" id="A0A9W4P044"/>
<accession>A0A9W4P044</accession>
<evidence type="ECO:0000256" key="2">
    <source>
        <dbReference type="ARBA" id="ARBA00022723"/>
    </source>
</evidence>
<dbReference type="SMART" id="SM00906">
    <property type="entry name" value="Fungal_trans"/>
    <property type="match status" value="1"/>
</dbReference>
<dbReference type="InterPro" id="IPR001138">
    <property type="entry name" value="Zn2Cys6_DnaBD"/>
</dbReference>
<dbReference type="SMART" id="SM00066">
    <property type="entry name" value="GAL4"/>
    <property type="match status" value="1"/>
</dbReference>
<dbReference type="Pfam" id="PF00172">
    <property type="entry name" value="Zn_clus"/>
    <property type="match status" value="1"/>
</dbReference>
<dbReference type="GO" id="GO:0000981">
    <property type="term" value="F:DNA-binding transcription factor activity, RNA polymerase II-specific"/>
    <property type="evidence" value="ECO:0007669"/>
    <property type="project" value="InterPro"/>
</dbReference>
<evidence type="ECO:0000256" key="5">
    <source>
        <dbReference type="ARBA" id="ARBA00023163"/>
    </source>
</evidence>
<dbReference type="GO" id="GO:0006351">
    <property type="term" value="P:DNA-templated transcription"/>
    <property type="evidence" value="ECO:0007669"/>
    <property type="project" value="InterPro"/>
</dbReference>
<dbReference type="Proteomes" id="UP001152649">
    <property type="component" value="Unassembled WGS sequence"/>
</dbReference>
<keyword evidence="6" id="KW-0539">Nucleus</keyword>
<feature type="region of interest" description="Disordered" evidence="7">
    <location>
        <begin position="1"/>
        <end position="32"/>
    </location>
</feature>
<keyword evidence="3" id="KW-0805">Transcription regulation</keyword>
<feature type="compositionally biased region" description="Low complexity" evidence="7">
    <location>
        <begin position="116"/>
        <end position="131"/>
    </location>
</feature>
<keyword evidence="10" id="KW-1185">Reference proteome</keyword>
<keyword evidence="4" id="KW-0238">DNA-binding</keyword>
<dbReference type="OrthoDB" id="3989227at2759"/>
<feature type="compositionally biased region" description="Basic and acidic residues" evidence="7">
    <location>
        <begin position="444"/>
        <end position="456"/>
    </location>
</feature>
<evidence type="ECO:0000313" key="10">
    <source>
        <dbReference type="Proteomes" id="UP001152649"/>
    </source>
</evidence>
<keyword evidence="5" id="KW-0804">Transcription</keyword>
<organism evidence="9 10">
    <name type="scientific">Penicillium salamii</name>
    <dbReference type="NCBI Taxonomy" id="1612424"/>
    <lineage>
        <taxon>Eukaryota</taxon>
        <taxon>Fungi</taxon>
        <taxon>Dikarya</taxon>
        <taxon>Ascomycota</taxon>
        <taxon>Pezizomycotina</taxon>
        <taxon>Eurotiomycetes</taxon>
        <taxon>Eurotiomycetidae</taxon>
        <taxon>Eurotiales</taxon>
        <taxon>Aspergillaceae</taxon>
        <taxon>Penicillium</taxon>
    </lineage>
</organism>
<dbReference type="PROSITE" id="PS50048">
    <property type="entry name" value="ZN2_CY6_FUNGAL_2"/>
    <property type="match status" value="1"/>
</dbReference>
<feature type="compositionally biased region" description="Polar residues" evidence="7">
    <location>
        <begin position="143"/>
        <end position="153"/>
    </location>
</feature>
<evidence type="ECO:0000313" key="9">
    <source>
        <dbReference type="EMBL" id="CAG8431482.1"/>
    </source>
</evidence>
<dbReference type="GO" id="GO:0005634">
    <property type="term" value="C:nucleus"/>
    <property type="evidence" value="ECO:0007669"/>
    <property type="project" value="UniProtKB-SubCell"/>
</dbReference>
<dbReference type="SUPFAM" id="SSF57701">
    <property type="entry name" value="Zn2/Cys6 DNA-binding domain"/>
    <property type="match status" value="1"/>
</dbReference>